<evidence type="ECO:0000259" key="4">
    <source>
        <dbReference type="PROSITE" id="PS01124"/>
    </source>
</evidence>
<evidence type="ECO:0000313" key="5">
    <source>
        <dbReference type="EMBL" id="BBI35197.1"/>
    </source>
</evidence>
<name>A0A3T1DAR3_9BACL</name>
<accession>A0A3T1DAR3</accession>
<keyword evidence="6" id="KW-1185">Reference proteome</keyword>
<evidence type="ECO:0000313" key="6">
    <source>
        <dbReference type="Proteomes" id="UP000289856"/>
    </source>
</evidence>
<evidence type="ECO:0000256" key="2">
    <source>
        <dbReference type="ARBA" id="ARBA00023125"/>
    </source>
</evidence>
<dbReference type="OrthoDB" id="9816335at2"/>
<dbReference type="InterPro" id="IPR009057">
    <property type="entry name" value="Homeodomain-like_sf"/>
</dbReference>
<dbReference type="PANTHER" id="PTHR43280">
    <property type="entry name" value="ARAC-FAMILY TRANSCRIPTIONAL REGULATOR"/>
    <property type="match status" value="1"/>
</dbReference>
<dbReference type="AlphaFoldDB" id="A0A3T1DAR3"/>
<dbReference type="InterPro" id="IPR014710">
    <property type="entry name" value="RmlC-like_jellyroll"/>
</dbReference>
<dbReference type="GO" id="GO:0003700">
    <property type="term" value="F:DNA-binding transcription factor activity"/>
    <property type="evidence" value="ECO:0007669"/>
    <property type="project" value="InterPro"/>
</dbReference>
<dbReference type="Gene3D" id="1.10.10.60">
    <property type="entry name" value="Homeodomain-like"/>
    <property type="match status" value="2"/>
</dbReference>
<dbReference type="SUPFAM" id="SSF46689">
    <property type="entry name" value="Homeodomain-like"/>
    <property type="match status" value="2"/>
</dbReference>
<dbReference type="Pfam" id="PF07883">
    <property type="entry name" value="Cupin_2"/>
    <property type="match status" value="1"/>
</dbReference>
<dbReference type="InterPro" id="IPR013096">
    <property type="entry name" value="Cupin_2"/>
</dbReference>
<dbReference type="KEGG" id="cohn:KCTCHS21_45960"/>
<dbReference type="InterPro" id="IPR018060">
    <property type="entry name" value="HTH_AraC"/>
</dbReference>
<feature type="domain" description="HTH araC/xylS-type" evidence="4">
    <location>
        <begin position="193"/>
        <end position="292"/>
    </location>
</feature>
<dbReference type="SMART" id="SM00342">
    <property type="entry name" value="HTH_ARAC"/>
    <property type="match status" value="1"/>
</dbReference>
<dbReference type="PROSITE" id="PS00041">
    <property type="entry name" value="HTH_ARAC_FAMILY_1"/>
    <property type="match status" value="1"/>
</dbReference>
<dbReference type="RefSeq" id="WP_130613644.1">
    <property type="nucleotide sequence ID" value="NZ_AP019400.1"/>
</dbReference>
<keyword evidence="1" id="KW-0805">Transcription regulation</keyword>
<protein>
    <recommendedName>
        <fullName evidence="4">HTH araC/xylS-type domain-containing protein</fullName>
    </recommendedName>
</protein>
<sequence length="297" mass="34562">MEINRLKAELPAVFNQLCHEIQINDTVIDWIDIVFEQVGNASKCPPHSHTWFEFNYVLTGQMQTRFDNQLVTINEGDFFLIPPGLIHSHTYKNYNPHEGICIRWRIRHSEQSHNNDALFINLDKLHQWRPGGYPDHYGIKAIVLHFFQEALAGNSPLSLQLILVRLLEALIQINNREENTSPEYSGPRDMLIKKIEVYLEDYMGEQFNVTELAASLHMSYGHLCRIYKQRTGITLVDRMNRIRLEKARKLLQPPSALLIKEIAEQAGFPDIYYFSKAFKKHYGLSPVAYRKEHTDGN</sequence>
<evidence type="ECO:0000256" key="3">
    <source>
        <dbReference type="ARBA" id="ARBA00023163"/>
    </source>
</evidence>
<evidence type="ECO:0000256" key="1">
    <source>
        <dbReference type="ARBA" id="ARBA00023015"/>
    </source>
</evidence>
<dbReference type="InterPro" id="IPR020449">
    <property type="entry name" value="Tscrpt_reg_AraC-type_HTH"/>
</dbReference>
<keyword evidence="3" id="KW-0804">Transcription</keyword>
<keyword evidence="2" id="KW-0238">DNA-binding</keyword>
<dbReference type="EMBL" id="AP019400">
    <property type="protein sequence ID" value="BBI35197.1"/>
    <property type="molecule type" value="Genomic_DNA"/>
</dbReference>
<dbReference type="PANTHER" id="PTHR43280:SF28">
    <property type="entry name" value="HTH-TYPE TRANSCRIPTIONAL ACTIVATOR RHAS"/>
    <property type="match status" value="1"/>
</dbReference>
<organism evidence="5 6">
    <name type="scientific">Cohnella abietis</name>
    <dbReference type="NCBI Taxonomy" id="2507935"/>
    <lineage>
        <taxon>Bacteria</taxon>
        <taxon>Bacillati</taxon>
        <taxon>Bacillota</taxon>
        <taxon>Bacilli</taxon>
        <taxon>Bacillales</taxon>
        <taxon>Paenibacillaceae</taxon>
        <taxon>Cohnella</taxon>
    </lineage>
</organism>
<dbReference type="GO" id="GO:0043565">
    <property type="term" value="F:sequence-specific DNA binding"/>
    <property type="evidence" value="ECO:0007669"/>
    <property type="project" value="InterPro"/>
</dbReference>
<dbReference type="PRINTS" id="PR00032">
    <property type="entry name" value="HTHARAC"/>
</dbReference>
<reference evidence="5 6" key="1">
    <citation type="submission" date="2019-01" db="EMBL/GenBank/DDBJ databases">
        <title>Complete genome sequence of Cohnella hallensis HS21 isolated from Korean fir (Abies koreana) rhizospheric soil.</title>
        <authorList>
            <person name="Jiang L."/>
            <person name="Kang S.W."/>
            <person name="Kim S."/>
            <person name="Jung J."/>
            <person name="Kim C.Y."/>
            <person name="Kim D.H."/>
            <person name="Kim S.W."/>
            <person name="Lee J."/>
        </authorList>
    </citation>
    <scope>NUCLEOTIDE SEQUENCE [LARGE SCALE GENOMIC DNA]</scope>
    <source>
        <strain evidence="5 6">HS21</strain>
    </source>
</reference>
<proteinExistence type="predicted"/>
<dbReference type="InterPro" id="IPR018062">
    <property type="entry name" value="HTH_AraC-typ_CS"/>
</dbReference>
<dbReference type="Pfam" id="PF12833">
    <property type="entry name" value="HTH_18"/>
    <property type="match status" value="1"/>
</dbReference>
<dbReference type="Proteomes" id="UP000289856">
    <property type="component" value="Chromosome"/>
</dbReference>
<gene>
    <name evidence="5" type="ORF">KCTCHS21_45960</name>
</gene>
<dbReference type="PROSITE" id="PS01124">
    <property type="entry name" value="HTH_ARAC_FAMILY_2"/>
    <property type="match status" value="1"/>
</dbReference>
<dbReference type="SUPFAM" id="SSF51182">
    <property type="entry name" value="RmlC-like cupins"/>
    <property type="match status" value="1"/>
</dbReference>
<dbReference type="InterPro" id="IPR011051">
    <property type="entry name" value="RmlC_Cupin_sf"/>
</dbReference>
<dbReference type="Gene3D" id="2.60.120.10">
    <property type="entry name" value="Jelly Rolls"/>
    <property type="match status" value="1"/>
</dbReference>